<keyword evidence="2" id="KW-0732">Signal</keyword>
<organism evidence="3 4">
    <name type="scientific">Posidoniimonas corsicana</name>
    <dbReference type="NCBI Taxonomy" id="1938618"/>
    <lineage>
        <taxon>Bacteria</taxon>
        <taxon>Pseudomonadati</taxon>
        <taxon>Planctomycetota</taxon>
        <taxon>Planctomycetia</taxon>
        <taxon>Pirellulales</taxon>
        <taxon>Lacipirellulaceae</taxon>
        <taxon>Posidoniimonas</taxon>
    </lineage>
</organism>
<dbReference type="InterPro" id="IPR011990">
    <property type="entry name" value="TPR-like_helical_dom_sf"/>
</dbReference>
<evidence type="ECO:0000313" key="3">
    <source>
        <dbReference type="EMBL" id="TWT32463.1"/>
    </source>
</evidence>
<evidence type="ECO:0000313" key="4">
    <source>
        <dbReference type="Proteomes" id="UP000316714"/>
    </source>
</evidence>
<proteinExistence type="predicted"/>
<dbReference type="EMBL" id="SIHJ01000003">
    <property type="protein sequence ID" value="TWT32463.1"/>
    <property type="molecule type" value="Genomic_DNA"/>
</dbReference>
<reference evidence="3 4" key="1">
    <citation type="submission" date="2019-02" db="EMBL/GenBank/DDBJ databases">
        <title>Deep-cultivation of Planctomycetes and their phenomic and genomic characterization uncovers novel biology.</title>
        <authorList>
            <person name="Wiegand S."/>
            <person name="Jogler M."/>
            <person name="Boedeker C."/>
            <person name="Pinto D."/>
            <person name="Vollmers J."/>
            <person name="Rivas-Marin E."/>
            <person name="Kohn T."/>
            <person name="Peeters S.H."/>
            <person name="Heuer A."/>
            <person name="Rast P."/>
            <person name="Oberbeckmann S."/>
            <person name="Bunk B."/>
            <person name="Jeske O."/>
            <person name="Meyerdierks A."/>
            <person name="Storesund J.E."/>
            <person name="Kallscheuer N."/>
            <person name="Luecker S."/>
            <person name="Lage O.M."/>
            <person name="Pohl T."/>
            <person name="Merkel B.J."/>
            <person name="Hornburger P."/>
            <person name="Mueller R.-W."/>
            <person name="Bruemmer F."/>
            <person name="Labrenz M."/>
            <person name="Spormann A.M."/>
            <person name="Op Den Camp H."/>
            <person name="Overmann J."/>
            <person name="Amann R."/>
            <person name="Jetten M.S.M."/>
            <person name="Mascher T."/>
            <person name="Medema M.H."/>
            <person name="Devos D.P."/>
            <person name="Kaster A.-K."/>
            <person name="Ovreas L."/>
            <person name="Rohde M."/>
            <person name="Galperin M.Y."/>
            <person name="Jogler C."/>
        </authorList>
    </citation>
    <scope>NUCLEOTIDE SEQUENCE [LARGE SCALE GENOMIC DNA]</scope>
    <source>
        <strain evidence="3 4">KOR34</strain>
    </source>
</reference>
<sequence length="345" mass="35835" precursor="true">MATRTLWLIALSALLTLASQRPASAQAAADAYAQGVNAYFNSSAARAEALLDQAAGAEARNPLVYYFRGLAKLRQGRRHEATEDFRIGAMFEAQRPSGSLGIGRALERVQGGNRLLLEQIRRETREGYEATVVEDLEARYQPTHDRRAQALRSEFRLPLSALTGDSHPDSLADLVVEQAKSQGDPFADEPAGAAPGIAMDASAREPTPIDIPESARGALTVQELVGVFGDIVGSLLPQTPTPPGGFGAGPPAGVDPFGGQPADADPFGDSMGEGDSFGAAPGDFGAAPADGDPFGDQPVQPEVEATDPAADPFADDGGDPFGDGGGDPFGSDAEDPFATDGEDPF</sequence>
<comment type="caution">
    <text evidence="3">The sequence shown here is derived from an EMBL/GenBank/DDBJ whole genome shotgun (WGS) entry which is preliminary data.</text>
</comment>
<evidence type="ECO:0008006" key="5">
    <source>
        <dbReference type="Google" id="ProtNLM"/>
    </source>
</evidence>
<accession>A0A5C5V3D5</accession>
<dbReference type="SUPFAM" id="SSF48452">
    <property type="entry name" value="TPR-like"/>
    <property type="match status" value="1"/>
</dbReference>
<evidence type="ECO:0000256" key="1">
    <source>
        <dbReference type="SAM" id="MobiDB-lite"/>
    </source>
</evidence>
<feature type="compositionally biased region" description="Low complexity" evidence="1">
    <location>
        <begin position="274"/>
        <end position="296"/>
    </location>
</feature>
<feature type="compositionally biased region" description="Gly residues" evidence="1">
    <location>
        <begin position="319"/>
        <end position="328"/>
    </location>
</feature>
<dbReference type="OrthoDB" id="292244at2"/>
<feature type="region of interest" description="Disordered" evidence="1">
    <location>
        <begin position="236"/>
        <end position="345"/>
    </location>
</feature>
<dbReference type="Proteomes" id="UP000316714">
    <property type="component" value="Unassembled WGS sequence"/>
</dbReference>
<name>A0A5C5V3D5_9BACT</name>
<feature type="signal peptide" evidence="2">
    <location>
        <begin position="1"/>
        <end position="25"/>
    </location>
</feature>
<dbReference type="Gene3D" id="1.25.40.10">
    <property type="entry name" value="Tetratricopeptide repeat domain"/>
    <property type="match status" value="1"/>
</dbReference>
<dbReference type="RefSeq" id="WP_146567850.1">
    <property type="nucleotide sequence ID" value="NZ_SIHJ01000003.1"/>
</dbReference>
<protein>
    <recommendedName>
        <fullName evidence="5">Tetratricopeptide repeat protein</fullName>
    </recommendedName>
</protein>
<gene>
    <name evidence="3" type="ORF">KOR34_42260</name>
</gene>
<dbReference type="AlphaFoldDB" id="A0A5C5V3D5"/>
<feature type="compositionally biased region" description="Acidic residues" evidence="1">
    <location>
        <begin position="332"/>
        <end position="345"/>
    </location>
</feature>
<feature type="chain" id="PRO_5022743590" description="Tetratricopeptide repeat protein" evidence="2">
    <location>
        <begin position="26"/>
        <end position="345"/>
    </location>
</feature>
<keyword evidence="4" id="KW-1185">Reference proteome</keyword>
<evidence type="ECO:0000256" key="2">
    <source>
        <dbReference type="SAM" id="SignalP"/>
    </source>
</evidence>